<dbReference type="GO" id="GO:0009244">
    <property type="term" value="P:lipopolysaccharide core region biosynthetic process"/>
    <property type="evidence" value="ECO:0007669"/>
    <property type="project" value="TreeGrafter"/>
</dbReference>
<dbReference type="OrthoDB" id="9779555at2"/>
<keyword evidence="2" id="KW-0808">Transferase</keyword>
<keyword evidence="4" id="KW-1185">Reference proteome</keyword>
<organism evidence="3 4">
    <name type="scientific">Caldimicrobium thiodismutans</name>
    <dbReference type="NCBI Taxonomy" id="1653476"/>
    <lineage>
        <taxon>Bacteria</taxon>
        <taxon>Pseudomonadati</taxon>
        <taxon>Thermodesulfobacteriota</taxon>
        <taxon>Thermodesulfobacteria</taxon>
        <taxon>Thermodesulfobacteriales</taxon>
        <taxon>Thermodesulfobacteriaceae</taxon>
        <taxon>Caldimicrobium</taxon>
    </lineage>
</organism>
<keyword evidence="3" id="KW-0378">Hydrolase</keyword>
<gene>
    <name evidence="3" type="ORF">THC_1509</name>
</gene>
<dbReference type="GO" id="GO:0005829">
    <property type="term" value="C:cytosol"/>
    <property type="evidence" value="ECO:0007669"/>
    <property type="project" value="TreeGrafter"/>
</dbReference>
<evidence type="ECO:0000313" key="4">
    <source>
        <dbReference type="Proteomes" id="UP000068196"/>
    </source>
</evidence>
<dbReference type="KEGG" id="cthi:THC_1509"/>
<name>A0A0U5APL6_9BACT</name>
<dbReference type="PANTHER" id="PTHR30160:SF23">
    <property type="match status" value="1"/>
</dbReference>
<dbReference type="EMBL" id="AP014945">
    <property type="protein sequence ID" value="BAU23874.1"/>
    <property type="molecule type" value="Genomic_DNA"/>
</dbReference>
<dbReference type="SUPFAM" id="SSF53756">
    <property type="entry name" value="UDP-Glycosyltransferase/glycogen phosphorylase"/>
    <property type="match status" value="1"/>
</dbReference>
<evidence type="ECO:0000313" key="3">
    <source>
        <dbReference type="EMBL" id="BAU23874.1"/>
    </source>
</evidence>
<dbReference type="PANTHER" id="PTHR30160">
    <property type="entry name" value="TETRAACYLDISACCHARIDE 4'-KINASE-RELATED"/>
    <property type="match status" value="1"/>
</dbReference>
<dbReference type="CDD" id="cd03789">
    <property type="entry name" value="GT9_LPS_heptosyltransferase"/>
    <property type="match status" value="1"/>
</dbReference>
<dbReference type="Pfam" id="PF01075">
    <property type="entry name" value="Glyco_transf_9"/>
    <property type="match status" value="1"/>
</dbReference>
<reference evidence="4" key="2">
    <citation type="journal article" date="2016" name="Int. J. Syst. Evol. Microbiol.">
        <title>Caldimicrobium thiodismutans sp. nov., a sulfur-disproportionating bacterium isolated from a hot spring.</title>
        <authorList>
            <person name="Kojima H."/>
            <person name="Umezawa K."/>
            <person name="Fukui M."/>
        </authorList>
    </citation>
    <scope>NUCLEOTIDE SEQUENCE [LARGE SCALE GENOMIC DNA]</scope>
    <source>
        <strain evidence="4">TF1</strain>
    </source>
</reference>
<dbReference type="Proteomes" id="UP000068196">
    <property type="component" value="Chromosome"/>
</dbReference>
<evidence type="ECO:0000256" key="1">
    <source>
        <dbReference type="ARBA" id="ARBA00022676"/>
    </source>
</evidence>
<accession>A0A0U5APL6</accession>
<dbReference type="STRING" id="1653476.THC_1509"/>
<dbReference type="InterPro" id="IPR002201">
    <property type="entry name" value="Glyco_trans_9"/>
</dbReference>
<dbReference type="GO" id="GO:0016787">
    <property type="term" value="F:hydrolase activity"/>
    <property type="evidence" value="ECO:0007669"/>
    <property type="project" value="UniProtKB-KW"/>
</dbReference>
<dbReference type="InterPro" id="IPR051199">
    <property type="entry name" value="LPS_LOS_Heptosyltrfase"/>
</dbReference>
<dbReference type="Gene3D" id="3.40.50.2000">
    <property type="entry name" value="Glycogen Phosphorylase B"/>
    <property type="match status" value="2"/>
</dbReference>
<protein>
    <submittedName>
        <fullName evidence="3">Glycoside hydrolase</fullName>
    </submittedName>
</protein>
<sequence>MNRVLLYRRGGLGDTLLTFPVAEVLKRKGFEVHFVGNRDYLELAYLCGWADKIYSSEFLSSLDLSRYQEKILISCRGNLNPFPESRIPITYYYLKSLGLPFNFSRKLPIFEDEPGDKNLAVLHPGSGSPKKNPPLELFEKIEAYLVNLGFTVIYLAGEAEDWLFSKKKNLFRSFNILEIASFLKRAGLFIGNDSGISHLASYLGIKSFLFYGPTDEVIFSPLGETSHLIFLPLSCRPCFPKTCSERPCLDPENLFKVFKKALHQNITLHAYY</sequence>
<reference evidence="3 4" key="1">
    <citation type="journal article" date="2016" name="Int. J. Syst. Evol. Microbiol.">
        <title>Caldimicrobium thiodismutans sp. nov., a sulfur-disproportionating bacterium isolated from a hot spring, and emended description of the genus Caldimicrobium.</title>
        <authorList>
            <person name="Kojima H."/>
            <person name="Umezawa K."/>
            <person name="Fukui M."/>
        </authorList>
    </citation>
    <scope>NUCLEOTIDE SEQUENCE [LARGE SCALE GENOMIC DNA]</scope>
    <source>
        <strain evidence="3 4">TF1</strain>
    </source>
</reference>
<dbReference type="GO" id="GO:0008713">
    <property type="term" value="F:ADP-heptose-lipopolysaccharide heptosyltransferase activity"/>
    <property type="evidence" value="ECO:0007669"/>
    <property type="project" value="TreeGrafter"/>
</dbReference>
<dbReference type="PATRIC" id="fig|1653476.3.peg.1566"/>
<dbReference type="RefSeq" id="WP_068515582.1">
    <property type="nucleotide sequence ID" value="NZ_AP014945.1"/>
</dbReference>
<keyword evidence="1" id="KW-0328">Glycosyltransferase</keyword>
<evidence type="ECO:0000256" key="2">
    <source>
        <dbReference type="ARBA" id="ARBA00022679"/>
    </source>
</evidence>
<dbReference type="AlphaFoldDB" id="A0A0U5APL6"/>
<proteinExistence type="predicted"/>